<evidence type="ECO:0000313" key="2">
    <source>
        <dbReference type="EMBL" id="KAF8688079.1"/>
    </source>
</evidence>
<dbReference type="InterPro" id="IPR005174">
    <property type="entry name" value="KIB1-4_b-propeller"/>
</dbReference>
<accession>A0A835B528</accession>
<dbReference type="Pfam" id="PF03478">
    <property type="entry name" value="Beta-prop_KIB1-4"/>
    <property type="match status" value="1"/>
</dbReference>
<dbReference type="AlphaFoldDB" id="A0A835B528"/>
<comment type="caution">
    <text evidence="2">The sequence shown here is derived from an EMBL/GenBank/DDBJ whole genome shotgun (WGS) entry which is preliminary data.</text>
</comment>
<evidence type="ECO:0000259" key="1">
    <source>
        <dbReference type="Pfam" id="PF03478"/>
    </source>
</evidence>
<evidence type="ECO:0000313" key="3">
    <source>
        <dbReference type="Proteomes" id="UP000636709"/>
    </source>
</evidence>
<dbReference type="OrthoDB" id="1863935at2759"/>
<feature type="domain" description="KIB1-4 beta-propeller" evidence="1">
    <location>
        <begin position="48"/>
        <end position="175"/>
    </location>
</feature>
<dbReference type="PANTHER" id="PTHR33127">
    <property type="entry name" value="TRANSMEMBRANE PROTEIN"/>
    <property type="match status" value="1"/>
</dbReference>
<sequence>MSSNYVPTGPCLVLDPGISKEGRIILLDSKGNNHRCDIKPLGGNMSFSHTWKGWILSSNRKDFYTFLYDPRTCDKIELPHFTHDLPRVFECRMSDNPTNTGCIVVILHPDEPYFWYCRIGEVSEWIKYDYDVGSQQCDSKGLIWEKVIIDNLTSCKGKFYFPISSVKHGIIEFNPTPVIQIVTMHGMPRGFRARSCNFEMDDEPYKFYAFFEGKLNITSIALYKVDLVKQRKFELESNCVYWIGPSDGSMHIFNIVEGTHRVCYQPSEDLPKLSSKAFWLLSSNQTV</sequence>
<name>A0A835B528_9POAL</name>
<dbReference type="EMBL" id="JACEFO010002046">
    <property type="protein sequence ID" value="KAF8688079.1"/>
    <property type="molecule type" value="Genomic_DNA"/>
</dbReference>
<dbReference type="Proteomes" id="UP000636709">
    <property type="component" value="Unassembled WGS sequence"/>
</dbReference>
<keyword evidence="3" id="KW-1185">Reference proteome</keyword>
<reference evidence="2" key="1">
    <citation type="submission" date="2020-07" db="EMBL/GenBank/DDBJ databases">
        <title>Genome sequence and genetic diversity analysis of an under-domesticated orphan crop, white fonio (Digitaria exilis).</title>
        <authorList>
            <person name="Bennetzen J.L."/>
            <person name="Chen S."/>
            <person name="Ma X."/>
            <person name="Wang X."/>
            <person name="Yssel A.E.J."/>
            <person name="Chaluvadi S.R."/>
            <person name="Johnson M."/>
            <person name="Gangashetty P."/>
            <person name="Hamidou F."/>
            <person name="Sanogo M.D."/>
            <person name="Zwaenepoel A."/>
            <person name="Wallace J."/>
            <person name="Van De Peer Y."/>
            <person name="Van Deynze A."/>
        </authorList>
    </citation>
    <scope>NUCLEOTIDE SEQUENCE</scope>
    <source>
        <tissue evidence="2">Leaves</tissue>
    </source>
</reference>
<protein>
    <recommendedName>
        <fullName evidence="1">KIB1-4 beta-propeller domain-containing protein</fullName>
    </recommendedName>
</protein>
<gene>
    <name evidence="2" type="ORF">HU200_042446</name>
</gene>
<organism evidence="2 3">
    <name type="scientific">Digitaria exilis</name>
    <dbReference type="NCBI Taxonomy" id="1010633"/>
    <lineage>
        <taxon>Eukaryota</taxon>
        <taxon>Viridiplantae</taxon>
        <taxon>Streptophyta</taxon>
        <taxon>Embryophyta</taxon>
        <taxon>Tracheophyta</taxon>
        <taxon>Spermatophyta</taxon>
        <taxon>Magnoliopsida</taxon>
        <taxon>Liliopsida</taxon>
        <taxon>Poales</taxon>
        <taxon>Poaceae</taxon>
        <taxon>PACMAD clade</taxon>
        <taxon>Panicoideae</taxon>
        <taxon>Panicodae</taxon>
        <taxon>Paniceae</taxon>
        <taxon>Anthephorinae</taxon>
        <taxon>Digitaria</taxon>
    </lineage>
</organism>
<dbReference type="PANTHER" id="PTHR33127:SF32">
    <property type="entry name" value="DUF295 DOMAIN-CONTAINING PROTEIN"/>
    <property type="match status" value="1"/>
</dbReference>
<proteinExistence type="predicted"/>